<keyword evidence="5" id="KW-0067">ATP-binding</keyword>
<evidence type="ECO:0000256" key="6">
    <source>
        <dbReference type="ARBA" id="ARBA00023136"/>
    </source>
</evidence>
<dbReference type="EC" id="2.7.1.91" evidence="7"/>
<dbReference type="GO" id="GO:0008481">
    <property type="term" value="F:sphingosine kinase activity"/>
    <property type="evidence" value="ECO:0007669"/>
    <property type="project" value="UniProtKB-EC"/>
</dbReference>
<evidence type="ECO:0000256" key="2">
    <source>
        <dbReference type="ARBA" id="ARBA00022679"/>
    </source>
</evidence>
<dbReference type="Gene3D" id="3.40.50.10330">
    <property type="entry name" value="Probable inorganic polyphosphate/atp-NAD kinase, domain 1"/>
    <property type="match status" value="1"/>
</dbReference>
<dbReference type="InterPro" id="IPR050187">
    <property type="entry name" value="Lipid_Phosphate_FormReg"/>
</dbReference>
<accession>A0AA88VST9</accession>
<dbReference type="InterPro" id="IPR017438">
    <property type="entry name" value="ATP-NAD_kinase_N"/>
</dbReference>
<feature type="domain" description="DAGKc" evidence="8">
    <location>
        <begin position="111"/>
        <end position="253"/>
    </location>
</feature>
<dbReference type="GO" id="GO:0071215">
    <property type="term" value="P:cellular response to abscisic acid stimulus"/>
    <property type="evidence" value="ECO:0007669"/>
    <property type="project" value="UniProtKB-ARBA"/>
</dbReference>
<keyword evidence="4" id="KW-0418">Kinase</keyword>
<dbReference type="PANTHER" id="PTHR12358">
    <property type="entry name" value="SPHINGOSINE KINASE"/>
    <property type="match status" value="1"/>
</dbReference>
<evidence type="ECO:0000256" key="5">
    <source>
        <dbReference type="ARBA" id="ARBA00022840"/>
    </source>
</evidence>
<comment type="caution">
    <text evidence="9">The sequence shown here is derived from an EMBL/GenBank/DDBJ whole genome shotgun (WGS) entry which is preliminary data.</text>
</comment>
<dbReference type="InterPro" id="IPR001206">
    <property type="entry name" value="Diacylglycerol_kinase_cat_dom"/>
</dbReference>
<dbReference type="GO" id="GO:0046512">
    <property type="term" value="P:sphingosine biosynthetic process"/>
    <property type="evidence" value="ECO:0007669"/>
    <property type="project" value="TreeGrafter"/>
</dbReference>
<dbReference type="Pfam" id="PF00781">
    <property type="entry name" value="DAGK_cat"/>
    <property type="match status" value="1"/>
</dbReference>
<dbReference type="InterPro" id="IPR045540">
    <property type="entry name" value="YegS/DAGK_C"/>
</dbReference>
<keyword evidence="10" id="KW-1185">Reference proteome</keyword>
<dbReference type="Gene3D" id="2.60.200.40">
    <property type="match status" value="1"/>
</dbReference>
<dbReference type="AlphaFoldDB" id="A0AA88VST9"/>
<evidence type="ECO:0000256" key="3">
    <source>
        <dbReference type="ARBA" id="ARBA00022741"/>
    </source>
</evidence>
<dbReference type="EMBL" id="JAVXUP010001300">
    <property type="protein sequence ID" value="KAK3013404.1"/>
    <property type="molecule type" value="Genomic_DNA"/>
</dbReference>
<reference evidence="9" key="1">
    <citation type="submission" date="2022-12" db="EMBL/GenBank/DDBJ databases">
        <title>Draft genome assemblies for two species of Escallonia (Escalloniales).</title>
        <authorList>
            <person name="Chanderbali A."/>
            <person name="Dervinis C."/>
            <person name="Anghel I."/>
            <person name="Soltis D."/>
            <person name="Soltis P."/>
            <person name="Zapata F."/>
        </authorList>
    </citation>
    <scope>NUCLEOTIDE SEQUENCE</scope>
    <source>
        <strain evidence="9">UCBG64.0493</strain>
        <tissue evidence="9">Leaf</tissue>
    </source>
</reference>
<proteinExistence type="predicted"/>
<comment type="subcellular location">
    <subcellularLocation>
        <location evidence="1">Vacuole membrane</location>
        <topology evidence="1">Peripheral membrane protein</topology>
    </subcellularLocation>
</comment>
<name>A0AA88VST9_9ASTE</name>
<protein>
    <recommendedName>
        <fullName evidence="7">sphingosine kinase</fullName>
        <ecNumber evidence="7">2.7.1.91</ecNumber>
    </recommendedName>
</protein>
<dbReference type="GO" id="GO:0005524">
    <property type="term" value="F:ATP binding"/>
    <property type="evidence" value="ECO:0007669"/>
    <property type="project" value="UniProtKB-KW"/>
</dbReference>
<evidence type="ECO:0000256" key="7">
    <source>
        <dbReference type="ARBA" id="ARBA00044037"/>
    </source>
</evidence>
<gene>
    <name evidence="9" type="ORF">RJ639_009465</name>
</gene>
<keyword evidence="3" id="KW-0547">Nucleotide-binding</keyword>
<dbReference type="InterPro" id="IPR016064">
    <property type="entry name" value="NAD/diacylglycerol_kinase_sf"/>
</dbReference>
<evidence type="ECO:0000313" key="10">
    <source>
        <dbReference type="Proteomes" id="UP001188597"/>
    </source>
</evidence>
<dbReference type="GO" id="GO:0009705">
    <property type="term" value="C:plant-type vacuole membrane"/>
    <property type="evidence" value="ECO:0007669"/>
    <property type="project" value="UniProtKB-ARBA"/>
</dbReference>
<dbReference type="Proteomes" id="UP001188597">
    <property type="component" value="Unassembled WGS sequence"/>
</dbReference>
<organism evidence="9 10">
    <name type="scientific">Escallonia herrerae</name>
    <dbReference type="NCBI Taxonomy" id="1293975"/>
    <lineage>
        <taxon>Eukaryota</taxon>
        <taxon>Viridiplantae</taxon>
        <taxon>Streptophyta</taxon>
        <taxon>Embryophyta</taxon>
        <taxon>Tracheophyta</taxon>
        <taxon>Spermatophyta</taxon>
        <taxon>Magnoliopsida</taxon>
        <taxon>eudicotyledons</taxon>
        <taxon>Gunneridae</taxon>
        <taxon>Pentapetalae</taxon>
        <taxon>asterids</taxon>
        <taxon>campanulids</taxon>
        <taxon>Escalloniales</taxon>
        <taxon>Escalloniaceae</taxon>
        <taxon>Escallonia</taxon>
    </lineage>
</organism>
<evidence type="ECO:0000256" key="4">
    <source>
        <dbReference type="ARBA" id="ARBA00022777"/>
    </source>
</evidence>
<keyword evidence="2" id="KW-0808">Transferase</keyword>
<dbReference type="Pfam" id="PF19279">
    <property type="entry name" value="YegS_C"/>
    <property type="match status" value="1"/>
</dbReference>
<dbReference type="PROSITE" id="PS50146">
    <property type="entry name" value="DAGK"/>
    <property type="match status" value="1"/>
</dbReference>
<evidence type="ECO:0000313" key="9">
    <source>
        <dbReference type="EMBL" id="KAK3013404.1"/>
    </source>
</evidence>
<dbReference type="PANTHER" id="PTHR12358:SF31">
    <property type="entry name" value="ACYLGLYCEROL KINASE, MITOCHONDRIAL"/>
    <property type="match status" value="1"/>
</dbReference>
<dbReference type="SUPFAM" id="SSF111331">
    <property type="entry name" value="NAD kinase/diacylglycerol kinase-like"/>
    <property type="match status" value="1"/>
</dbReference>
<keyword evidence="6" id="KW-0472">Membrane</keyword>
<feature type="non-terminal residue" evidence="9">
    <location>
        <position position="1"/>
    </location>
</feature>
<dbReference type="FunFam" id="3.40.50.10330:FF:000005">
    <property type="entry name" value="Sphingosine kinase 2"/>
    <property type="match status" value="1"/>
</dbReference>
<evidence type="ECO:0000256" key="1">
    <source>
        <dbReference type="ARBA" id="ARBA00004148"/>
    </source>
</evidence>
<sequence length="476" mass="52342">MDQTDTSPEPILSDRIRVNGTVTTAQLTAAGILRWFDGRRRLSLDIEKNVIGFAAEGSGIRIRAIVKSSSGINCGGSKGSLTRKSFVLEPLTGGSLLLWSQKFQEYIDSFDRPKKLLIFVNPYGGRKSASKIFVDDVKPLLDDANVEYTVQETKYQLHAKEVAQTLDLSKFDGIICVSGDGILVEVINGLLERDDWKTAIRTPLGVVPAGTSNGMVKSLLDSVGDPCTAAHAVLAIVRGHKRSLDVATILQDETKYFSVLMFAWGLVADIDIESEKYRWMGSARIDFYAIQRILRLRKYNGCISFVPAPGFEAFGEPSSNKLDNCSLSDERPVKIQQHGYQGPVVDLETQTWRKIDGPFVSIWLHNVPWGGEDTMAAPDAEFSDGYLDLILIKDCPKLSLLALMSELGSGGHVKSPYVLYLKVKAFILEPGPRTEDPSKEGIIDADGEVLARGKGTYKCDQPSTMAYGKLQIIVDQ</sequence>
<evidence type="ECO:0000259" key="8">
    <source>
        <dbReference type="PROSITE" id="PS50146"/>
    </source>
</evidence>
<dbReference type="SMART" id="SM00046">
    <property type="entry name" value="DAGKc"/>
    <property type="match status" value="1"/>
</dbReference>